<comment type="similarity">
    <text evidence="1">Belongs to the asp23 family.</text>
</comment>
<gene>
    <name evidence="2" type="ORF">LES8486_00072</name>
    <name evidence="3" type="ORF">LES9216_00219</name>
</gene>
<evidence type="ECO:0000313" key="4">
    <source>
        <dbReference type="Proteomes" id="UP000237923"/>
    </source>
</evidence>
<dbReference type="Proteomes" id="UP000239237">
    <property type="component" value="Unassembled WGS sequence"/>
</dbReference>
<proteinExistence type="inferred from homology"/>
<evidence type="ECO:0000256" key="1">
    <source>
        <dbReference type="ARBA" id="ARBA00005721"/>
    </source>
</evidence>
<sequence>MFLNFMAIIIKTNNGDISLENDVIATIVGGSAIENPGVVGMASKATFRDGVNQILNRENYAKGVVVHQKDSGVAVDVYLVAQYGTKLSEISKSVQGKVKYNLDAFLGIHVSEVNVIVQGVRVSD</sequence>
<evidence type="ECO:0000313" key="2">
    <source>
        <dbReference type="EMBL" id="SPD91104.1"/>
    </source>
</evidence>
<accession>A0A2N9K753</accession>
<dbReference type="InterPro" id="IPR005531">
    <property type="entry name" value="Asp23"/>
</dbReference>
<evidence type="ECO:0008006" key="6">
    <source>
        <dbReference type="Google" id="ProtNLM"/>
    </source>
</evidence>
<evidence type="ECO:0000313" key="3">
    <source>
        <dbReference type="EMBL" id="SPE06329.1"/>
    </source>
</evidence>
<reference evidence="3 4" key="2">
    <citation type="submission" date="2018-02" db="EMBL/GenBank/DDBJ databases">
        <authorList>
            <person name="Cohen D.B."/>
            <person name="Kent A.D."/>
        </authorList>
    </citation>
    <scope>NUCLEOTIDE SEQUENCE [LARGE SCALE GENOMIC DNA]</scope>
    <source>
        <strain evidence="3 4">CECT 9216</strain>
    </source>
</reference>
<dbReference type="Proteomes" id="UP000237923">
    <property type="component" value="Unassembled WGS sequence"/>
</dbReference>
<dbReference type="AlphaFoldDB" id="A0A2N9K753"/>
<reference evidence="2 5" key="1">
    <citation type="submission" date="2018-02" db="EMBL/GenBank/DDBJ databases">
        <authorList>
            <person name="Rodrigo-Torres L."/>
            <person name="Arahal R. D."/>
            <person name="Lucena T."/>
        </authorList>
    </citation>
    <scope>NUCLEOTIDE SEQUENCE [LARGE SCALE GENOMIC DNA]</scope>
    <source>
        <strain evidence="2 5">CECT 8486</strain>
    </source>
</reference>
<dbReference type="PANTHER" id="PTHR34297">
    <property type="entry name" value="HYPOTHETICAL CYTOSOLIC PROTEIN-RELATED"/>
    <property type="match status" value="1"/>
</dbReference>
<dbReference type="EMBL" id="OKQU01000001">
    <property type="protein sequence ID" value="SPE06329.1"/>
    <property type="molecule type" value="Genomic_DNA"/>
</dbReference>
<evidence type="ECO:0000313" key="5">
    <source>
        <dbReference type="Proteomes" id="UP000239237"/>
    </source>
</evidence>
<name>A0A2N9K753_9LACO</name>
<dbReference type="EMBL" id="OKQR01000001">
    <property type="protein sequence ID" value="SPD91104.1"/>
    <property type="molecule type" value="Genomic_DNA"/>
</dbReference>
<organism evidence="3 4">
    <name type="scientific">Leuconostoc suionicum</name>
    <dbReference type="NCBI Taxonomy" id="1511761"/>
    <lineage>
        <taxon>Bacteria</taxon>
        <taxon>Bacillati</taxon>
        <taxon>Bacillota</taxon>
        <taxon>Bacilli</taxon>
        <taxon>Lactobacillales</taxon>
        <taxon>Lactobacillaceae</taxon>
        <taxon>Leuconostoc</taxon>
    </lineage>
</organism>
<dbReference type="Pfam" id="PF03780">
    <property type="entry name" value="Asp23"/>
    <property type="match status" value="1"/>
</dbReference>
<protein>
    <recommendedName>
        <fullName evidence="6">Alkaline shock protein 23</fullName>
    </recommendedName>
</protein>
<keyword evidence="5" id="KW-1185">Reference proteome</keyword>
<dbReference type="PANTHER" id="PTHR34297:SF2">
    <property type="entry name" value="ASP23_GLS24 FAMILY ENVELOPE STRESS RESPONSE PROTEIN"/>
    <property type="match status" value="1"/>
</dbReference>